<protein>
    <submittedName>
        <fullName evidence="4">PucR family transcriptional regulator</fullName>
    </submittedName>
</protein>
<feature type="domain" description="CdaR GGDEF-like" evidence="3">
    <location>
        <begin position="289"/>
        <end position="438"/>
    </location>
</feature>
<proteinExistence type="inferred from homology"/>
<dbReference type="PANTHER" id="PTHR33744:SF17">
    <property type="entry name" value="CONSERVED PROTEIN"/>
    <property type="match status" value="1"/>
</dbReference>
<feature type="domain" description="PucR C-terminal helix-turn-helix" evidence="2">
    <location>
        <begin position="492"/>
        <end position="550"/>
    </location>
</feature>
<dbReference type="PANTHER" id="PTHR33744">
    <property type="entry name" value="CARBOHYDRATE DIACID REGULATOR"/>
    <property type="match status" value="1"/>
</dbReference>
<dbReference type="Pfam" id="PF17853">
    <property type="entry name" value="GGDEF_2"/>
    <property type="match status" value="1"/>
</dbReference>
<dbReference type="Proteomes" id="UP001589568">
    <property type="component" value="Unassembled WGS sequence"/>
</dbReference>
<evidence type="ECO:0000259" key="2">
    <source>
        <dbReference type="Pfam" id="PF13556"/>
    </source>
</evidence>
<reference evidence="4 5" key="1">
    <citation type="submission" date="2024-09" db="EMBL/GenBank/DDBJ databases">
        <authorList>
            <person name="Sun Q."/>
            <person name="Mori K."/>
        </authorList>
    </citation>
    <scope>NUCLEOTIDE SEQUENCE [LARGE SCALE GENOMIC DNA]</scope>
    <source>
        <strain evidence="4 5">JCM 3324</strain>
    </source>
</reference>
<dbReference type="RefSeq" id="WP_379483078.1">
    <property type="nucleotide sequence ID" value="NZ_JBHMCF010000011.1"/>
</dbReference>
<accession>A0ABV5NIL8</accession>
<dbReference type="InterPro" id="IPR042070">
    <property type="entry name" value="PucR_C-HTH_sf"/>
</dbReference>
<comment type="similarity">
    <text evidence="1">Belongs to the CdaR family.</text>
</comment>
<evidence type="ECO:0000313" key="4">
    <source>
        <dbReference type="EMBL" id="MFB9470144.1"/>
    </source>
</evidence>
<evidence type="ECO:0000256" key="1">
    <source>
        <dbReference type="ARBA" id="ARBA00006754"/>
    </source>
</evidence>
<sequence>MRIRPRASLGRILDDLGTTVLDVAASPGDLDAEVTGVHIYDPLDELIVPEGAMVLAVGVQGAADVCALLARVPHAAGVVVKLPVDVDERVRAAVLETGVAVLGLTRAASWAQVAALVRSLLAEGDLAEPGEGAHGDLFALANAVCALLDAPVTIEDRSSRVLAFSGRQEEADQGRVETVLGRQVPERYLRLLDEQGAFKRLYQNREPVYIELHDGSVINRVAVAVRAGDEILGSIWAAVHEPLTPQRQRALADAAKVVALRLLHERAGADTQRRLRADLLSTVLAGGADAAEAAGRLGIATARLCVLAAELTGPPGDGARTSGHALDRASDRLSDHLADYAADHARSESERQRFCDALALHVAAIHPKAAAALAGSVAYAVLPLTPGGGEEERAVRVAESFLARVGPRHAANVGVGRLALNLAQVARSRADADRALRVLRTRGASGQAAGYTAVHFESLLLQVSDVAAAEEQAPTGPYQRLLEHDAEHGTELAATLGAYLDAFGDVNLAAARVHVHPNTFRYRLKRLTEIGGLDLSDPDARLTVQLQMRIFGRQH</sequence>
<dbReference type="EMBL" id="JBHMCF010000011">
    <property type="protein sequence ID" value="MFB9470144.1"/>
    <property type="molecule type" value="Genomic_DNA"/>
</dbReference>
<dbReference type="InterPro" id="IPR041522">
    <property type="entry name" value="CdaR_GGDEF"/>
</dbReference>
<dbReference type="InterPro" id="IPR025736">
    <property type="entry name" value="PucR_C-HTH_dom"/>
</dbReference>
<dbReference type="InterPro" id="IPR051448">
    <property type="entry name" value="CdaR-like_regulators"/>
</dbReference>
<organism evidence="4 5">
    <name type="scientific">Nonomuraea salmonea</name>
    <dbReference type="NCBI Taxonomy" id="46181"/>
    <lineage>
        <taxon>Bacteria</taxon>
        <taxon>Bacillati</taxon>
        <taxon>Actinomycetota</taxon>
        <taxon>Actinomycetes</taxon>
        <taxon>Streptosporangiales</taxon>
        <taxon>Streptosporangiaceae</taxon>
        <taxon>Nonomuraea</taxon>
    </lineage>
</organism>
<dbReference type="Pfam" id="PF13556">
    <property type="entry name" value="HTH_30"/>
    <property type="match status" value="1"/>
</dbReference>
<keyword evidence="5" id="KW-1185">Reference proteome</keyword>
<gene>
    <name evidence="4" type="ORF">ACFFR3_11540</name>
</gene>
<evidence type="ECO:0000259" key="3">
    <source>
        <dbReference type="Pfam" id="PF17853"/>
    </source>
</evidence>
<dbReference type="Gene3D" id="1.10.10.2840">
    <property type="entry name" value="PucR C-terminal helix-turn-helix domain"/>
    <property type="match status" value="1"/>
</dbReference>
<comment type="caution">
    <text evidence="4">The sequence shown here is derived from an EMBL/GenBank/DDBJ whole genome shotgun (WGS) entry which is preliminary data.</text>
</comment>
<name>A0ABV5NIL8_9ACTN</name>
<evidence type="ECO:0000313" key="5">
    <source>
        <dbReference type="Proteomes" id="UP001589568"/>
    </source>
</evidence>